<evidence type="ECO:0000256" key="1">
    <source>
        <dbReference type="SAM" id="MobiDB-lite"/>
    </source>
</evidence>
<dbReference type="CDD" id="cd01029">
    <property type="entry name" value="TOPRIM_primases"/>
    <property type="match status" value="1"/>
</dbReference>
<feature type="compositionally biased region" description="Polar residues" evidence="1">
    <location>
        <begin position="343"/>
        <end position="354"/>
    </location>
</feature>
<evidence type="ECO:0000259" key="3">
    <source>
        <dbReference type="Pfam" id="PF08401"/>
    </source>
</evidence>
<organism evidence="5 6">
    <name type="scientific">Weissella thailandensis</name>
    <dbReference type="NCBI Taxonomy" id="89061"/>
    <lineage>
        <taxon>Bacteria</taxon>
        <taxon>Bacillati</taxon>
        <taxon>Bacillota</taxon>
        <taxon>Bacilli</taxon>
        <taxon>Lactobacillales</taxon>
        <taxon>Lactobacillaceae</taxon>
        <taxon>Weissella</taxon>
    </lineage>
</organism>
<dbReference type="InterPro" id="IPR034154">
    <property type="entry name" value="TOPRIM_DnaG/twinkle"/>
</dbReference>
<accession>A0ABX9I864</accession>
<evidence type="ECO:0000259" key="2">
    <source>
        <dbReference type="Pfam" id="PF06114"/>
    </source>
</evidence>
<evidence type="ECO:0000313" key="6">
    <source>
        <dbReference type="Proteomes" id="UP000254492"/>
    </source>
</evidence>
<dbReference type="Gene3D" id="3.40.1360.10">
    <property type="match status" value="1"/>
</dbReference>
<evidence type="ECO:0000259" key="4">
    <source>
        <dbReference type="Pfam" id="PF13154"/>
    </source>
</evidence>
<dbReference type="RefSeq" id="WP_115470468.1">
    <property type="nucleotide sequence ID" value="NZ_BJEC01000001.1"/>
</dbReference>
<dbReference type="Pfam" id="PF08401">
    <property type="entry name" value="ArdcN"/>
    <property type="match status" value="1"/>
</dbReference>
<feature type="domain" description="N-terminal" evidence="3">
    <location>
        <begin position="389"/>
        <end position="512"/>
    </location>
</feature>
<dbReference type="Proteomes" id="UP000254492">
    <property type="component" value="Unassembled WGS sequence"/>
</dbReference>
<sequence length="747" mass="85339">MTINREAMKALPIQGYLDYKGIDYTTEHNRLRLVDHDSCIINTDKNVFFWNSKQLSGDLGDFISAYEDVTPKEAWVRWSDYKNHYDNQDEQAQDKYKQKSATNNYQFNWKRWRTSQSTNNTENYLVNERGFDKTFVQRLTASDFIKQGKPRQDRQTKEWQKPAVLFPWHDEKGEVVGLDQQGTEIDYEKYGKRGTQKKVAAGSDSNYGYNFHTGNGADQLLVFESPIDALSYAQQHFPELAHENATFLSLSGTDHQKVLSQLDRMNQLNGHLPNKLVLATDNDLAGFKAADQFSVLQFEGMENIRQVPTKGKDWNDQLKANDPGIKTMTMEESHKRLEALETFSKQAKQPSNKSMKVKDEKQVASAKSGRLAREQRRTDRKGKSREKNEEIIKDALQRVKNYQNDPKEVQNYLDFVAQGQNYSPRNTMLIYGQRQDATIVKGYKQFAEQGIQVNKGEQGMKIYGAPKNLQSIIAPDGKQVYWRDATAEQRQQAKTGDLEMRSIKHYPIQTVFDIKQTNASLDDLPKLLPNRPVNLSTDQSDEQLQTVYDTLKEYATEQQHVKVIDQDKGAMKFLADHKPMTSNGIAKGATVINRKDPEDRSIVLRPDLPVTDRIATLAHEMGHTALHQQSDANTSTAEKELQAEMTSYVVLKNIGVEPGDISEKYMSDWTKRLKKVADMKDRNPNLMADVTKASTSITNYLSDRLSDGQTITNERRVAPNIHPTAVQMATNQAIQDQAQEETRGRTR</sequence>
<comment type="caution">
    <text evidence="5">The sequence shown here is derived from an EMBL/GenBank/DDBJ whole genome shotgun (WGS) entry which is preliminary data.</text>
</comment>
<feature type="region of interest" description="Disordered" evidence="1">
    <location>
        <begin position="343"/>
        <end position="388"/>
    </location>
</feature>
<dbReference type="InterPro" id="IPR013610">
    <property type="entry name" value="ArdC_N"/>
</dbReference>
<protein>
    <submittedName>
        <fullName evidence="5">DUF3991 domain-containing protein</fullName>
    </submittedName>
</protein>
<dbReference type="Pfam" id="PF13154">
    <property type="entry name" value="DUF3991"/>
    <property type="match status" value="1"/>
</dbReference>
<keyword evidence="6" id="KW-1185">Reference proteome</keyword>
<feature type="domain" description="DUF3991" evidence="4">
    <location>
        <begin position="123"/>
        <end position="213"/>
    </location>
</feature>
<dbReference type="InterPro" id="IPR010359">
    <property type="entry name" value="IrrE_HExxH"/>
</dbReference>
<name>A0ABX9I864_9LACO</name>
<dbReference type="Pfam" id="PF06114">
    <property type="entry name" value="Peptidase_M78"/>
    <property type="match status" value="1"/>
</dbReference>
<evidence type="ECO:0000313" key="5">
    <source>
        <dbReference type="EMBL" id="RDS60310.1"/>
    </source>
</evidence>
<dbReference type="Pfam" id="PF13155">
    <property type="entry name" value="Toprim_2"/>
    <property type="match status" value="1"/>
</dbReference>
<proteinExistence type="predicted"/>
<dbReference type="EMBL" id="QRAY01000002">
    <property type="protein sequence ID" value="RDS60310.1"/>
    <property type="molecule type" value="Genomic_DNA"/>
</dbReference>
<feature type="domain" description="IrrE N-terminal-like" evidence="2">
    <location>
        <begin position="589"/>
        <end position="645"/>
    </location>
</feature>
<reference evidence="5 6" key="1">
    <citation type="submission" date="2018-07" db="EMBL/GenBank/DDBJ databases">
        <title>Genome-based reclassification of Weissella jogaejeotgali as Weissella thailandensis.</title>
        <authorList>
            <person name="Chun J."/>
            <person name="Kim B.-Y."/>
            <person name="Kwak M.-J."/>
        </authorList>
    </citation>
    <scope>NUCLEOTIDE SEQUENCE [LARGE SCALE GENOMIC DNA]</scope>
    <source>
        <strain evidence="5 6">KCTC 3751</strain>
    </source>
</reference>
<dbReference type="InterPro" id="IPR025054">
    <property type="entry name" value="DUF3991"/>
</dbReference>
<dbReference type="SUPFAM" id="SSF57783">
    <property type="entry name" value="Zinc beta-ribbon"/>
    <property type="match status" value="1"/>
</dbReference>
<dbReference type="SUPFAM" id="SSF56731">
    <property type="entry name" value="DNA primase core"/>
    <property type="match status" value="1"/>
</dbReference>
<gene>
    <name evidence="5" type="ORF">DWV05_01820</name>
</gene>